<dbReference type="InterPro" id="IPR004839">
    <property type="entry name" value="Aminotransferase_I/II_large"/>
</dbReference>
<comment type="miscellaneous">
    <text evidence="8">In eukaryotes there are cytoplasmic, mitochondrial and chloroplastic isozymes.</text>
</comment>
<dbReference type="EMBL" id="FNXT01000159">
    <property type="protein sequence ID" value="SZX61620.1"/>
    <property type="molecule type" value="Genomic_DNA"/>
</dbReference>
<dbReference type="GO" id="GO:0005739">
    <property type="term" value="C:mitochondrion"/>
    <property type="evidence" value="ECO:0007669"/>
    <property type="project" value="TreeGrafter"/>
</dbReference>
<dbReference type="AlphaFoldDB" id="A0A383V9K1"/>
<feature type="domain" description="Aminotransferase class I/classII large" evidence="9">
    <location>
        <begin position="65"/>
        <end position="429"/>
    </location>
</feature>
<comment type="catalytic activity">
    <reaction evidence="7 8">
        <text>L-aspartate + 2-oxoglutarate = oxaloacetate + L-glutamate</text>
        <dbReference type="Rhea" id="RHEA:21824"/>
        <dbReference type="ChEBI" id="CHEBI:16452"/>
        <dbReference type="ChEBI" id="CHEBI:16810"/>
        <dbReference type="ChEBI" id="CHEBI:29985"/>
        <dbReference type="ChEBI" id="CHEBI:29991"/>
        <dbReference type="EC" id="2.6.1.1"/>
    </reaction>
</comment>
<dbReference type="GO" id="GO:0004069">
    <property type="term" value="F:L-aspartate:2-oxoglutarate aminotransferase activity"/>
    <property type="evidence" value="ECO:0007669"/>
    <property type="project" value="UniProtKB-EC"/>
</dbReference>
<protein>
    <recommendedName>
        <fullName evidence="8">Aspartate aminotransferase</fullName>
        <ecNumber evidence="8">2.6.1.1</ecNumber>
    </recommendedName>
</protein>
<evidence type="ECO:0000256" key="1">
    <source>
        <dbReference type="ARBA" id="ARBA00001933"/>
    </source>
</evidence>
<dbReference type="Proteomes" id="UP000256970">
    <property type="component" value="Unassembled WGS sequence"/>
</dbReference>
<dbReference type="PANTHER" id="PTHR11879">
    <property type="entry name" value="ASPARTATE AMINOTRANSFERASE"/>
    <property type="match status" value="1"/>
</dbReference>
<dbReference type="Gene3D" id="3.90.1150.10">
    <property type="entry name" value="Aspartate Aminotransferase, domain 1"/>
    <property type="match status" value="1"/>
</dbReference>
<dbReference type="InterPro" id="IPR004838">
    <property type="entry name" value="NHTrfase_class1_PyrdxlP-BS"/>
</dbReference>
<dbReference type="PANTHER" id="PTHR11879:SF54">
    <property type="entry name" value="ASPARTATE AMINOTRANSFERASE, MITOCHONDRIAL"/>
    <property type="match status" value="1"/>
</dbReference>
<evidence type="ECO:0000256" key="8">
    <source>
        <dbReference type="RuleBase" id="RU000480"/>
    </source>
</evidence>
<gene>
    <name evidence="10" type="ORF">BQ4739_LOCUS2125</name>
</gene>
<evidence type="ECO:0000256" key="6">
    <source>
        <dbReference type="ARBA" id="ARBA00022898"/>
    </source>
</evidence>
<dbReference type="GO" id="GO:0030170">
    <property type="term" value="F:pyridoxal phosphate binding"/>
    <property type="evidence" value="ECO:0007669"/>
    <property type="project" value="InterPro"/>
</dbReference>
<accession>A0A383V9K1</accession>
<comment type="cofactor">
    <cofactor evidence="1">
        <name>pyridoxal 5'-phosphate</name>
        <dbReference type="ChEBI" id="CHEBI:597326"/>
    </cofactor>
</comment>
<keyword evidence="11" id="KW-1185">Reference proteome</keyword>
<comment type="similarity">
    <text evidence="2">Belongs to the class-I pyridoxal-phosphate-dependent aminotransferase family.</text>
</comment>
<dbReference type="STRING" id="3088.A0A383V9K1"/>
<comment type="subunit">
    <text evidence="3 8">Homodimer.</text>
</comment>
<dbReference type="NCBIfam" id="NF006719">
    <property type="entry name" value="PRK09257.1"/>
    <property type="match status" value="1"/>
</dbReference>
<keyword evidence="5 8" id="KW-0808">Transferase</keyword>
<evidence type="ECO:0000313" key="11">
    <source>
        <dbReference type="Proteomes" id="UP000256970"/>
    </source>
</evidence>
<evidence type="ECO:0000256" key="7">
    <source>
        <dbReference type="ARBA" id="ARBA00049185"/>
    </source>
</evidence>
<dbReference type="FunFam" id="3.40.640.10:FF:000015">
    <property type="entry name" value="Aspartate aminotransferase"/>
    <property type="match status" value="1"/>
</dbReference>
<dbReference type="SUPFAM" id="SSF53383">
    <property type="entry name" value="PLP-dependent transferases"/>
    <property type="match status" value="1"/>
</dbReference>
<proteinExistence type="inferred from homology"/>
<dbReference type="CDD" id="cd00609">
    <property type="entry name" value="AAT_like"/>
    <property type="match status" value="1"/>
</dbReference>
<name>A0A383V9K1_TETOB</name>
<evidence type="ECO:0000259" key="9">
    <source>
        <dbReference type="Pfam" id="PF00155"/>
    </source>
</evidence>
<dbReference type="EC" id="2.6.1.1" evidence="8"/>
<evidence type="ECO:0000256" key="3">
    <source>
        <dbReference type="ARBA" id="ARBA00011738"/>
    </source>
</evidence>
<evidence type="ECO:0000313" key="10">
    <source>
        <dbReference type="EMBL" id="SZX61620.1"/>
    </source>
</evidence>
<dbReference type="FunFam" id="3.90.1150.10:FF:000001">
    <property type="entry name" value="Aspartate aminotransferase"/>
    <property type="match status" value="1"/>
</dbReference>
<sequence length="439" mass="48350">MFPALALSMQQLQPAASLPLLSCLRRAYSTSGAAAATNWFSHVEMAPRDPILGVTEKFLADKNPDKINLGVGAYRDDNGQPVVLESVREAERRVAGSHFMEYLPIGGLRDFVSESVKLAYGDDSPVVAAGQVAAVQSLSGTGSCRLFAEFQRRFMPHSSVYIPVPTWSNHHNIWRDAGVAQNGYRYYKPETRGLDFEGLMEDIKNAPNGSVFLLHACAHNPTGVDPTPEQWQAMSKLMLDKSHFAFFDMAYQGFATGDCTRDAAAIRIFIDDGHRVGLSQSYAKNMGLYGQRVGCFSLVCDSAAEAAKVESQMKLIARPMYSNPPLHGALLVSKILHDADLKQQWYQEVGVMAARIKDMRGLLRHNLQQLGSPHNWQHITDQIGMFCYTGMSGEMVDTLAAAHSIYMTRNGRISMAGVNTKNVARLAEAMHAVTKEAKM</sequence>
<dbReference type="InterPro" id="IPR015421">
    <property type="entry name" value="PyrdxlP-dep_Trfase_major"/>
</dbReference>
<evidence type="ECO:0000256" key="5">
    <source>
        <dbReference type="ARBA" id="ARBA00022679"/>
    </source>
</evidence>
<evidence type="ECO:0000256" key="2">
    <source>
        <dbReference type="ARBA" id="ARBA00007441"/>
    </source>
</evidence>
<dbReference type="PROSITE" id="PS00105">
    <property type="entry name" value="AA_TRANSFER_CLASS_1"/>
    <property type="match status" value="1"/>
</dbReference>
<keyword evidence="6" id="KW-0663">Pyridoxal phosphate</keyword>
<dbReference type="InterPro" id="IPR015422">
    <property type="entry name" value="PyrdxlP-dep_Trfase_small"/>
</dbReference>
<dbReference type="Gene3D" id="3.40.640.10">
    <property type="entry name" value="Type I PLP-dependent aspartate aminotransferase-like (Major domain)"/>
    <property type="match status" value="1"/>
</dbReference>
<dbReference type="Pfam" id="PF00155">
    <property type="entry name" value="Aminotran_1_2"/>
    <property type="match status" value="1"/>
</dbReference>
<dbReference type="InterPro" id="IPR015424">
    <property type="entry name" value="PyrdxlP-dep_Trfase"/>
</dbReference>
<dbReference type="GO" id="GO:0006520">
    <property type="term" value="P:amino acid metabolic process"/>
    <property type="evidence" value="ECO:0007669"/>
    <property type="project" value="InterPro"/>
</dbReference>
<reference evidence="10 11" key="1">
    <citation type="submission" date="2016-10" db="EMBL/GenBank/DDBJ databases">
        <authorList>
            <person name="Cai Z."/>
        </authorList>
    </citation>
    <scope>NUCLEOTIDE SEQUENCE [LARGE SCALE GENOMIC DNA]</scope>
</reference>
<organism evidence="10 11">
    <name type="scientific">Tetradesmus obliquus</name>
    <name type="common">Green alga</name>
    <name type="synonym">Acutodesmus obliquus</name>
    <dbReference type="NCBI Taxonomy" id="3088"/>
    <lineage>
        <taxon>Eukaryota</taxon>
        <taxon>Viridiplantae</taxon>
        <taxon>Chlorophyta</taxon>
        <taxon>core chlorophytes</taxon>
        <taxon>Chlorophyceae</taxon>
        <taxon>CS clade</taxon>
        <taxon>Sphaeropleales</taxon>
        <taxon>Scenedesmaceae</taxon>
        <taxon>Tetradesmus</taxon>
    </lineage>
</organism>
<dbReference type="PRINTS" id="PR00799">
    <property type="entry name" value="TRANSAMINASE"/>
</dbReference>
<dbReference type="InterPro" id="IPR000796">
    <property type="entry name" value="Asp_trans"/>
</dbReference>
<evidence type="ECO:0000256" key="4">
    <source>
        <dbReference type="ARBA" id="ARBA00022576"/>
    </source>
</evidence>
<keyword evidence="4 8" id="KW-0032">Aminotransferase</keyword>